<accession>A0ABP4GCY5</accession>
<proteinExistence type="predicted"/>
<dbReference type="Gene3D" id="3.40.50.300">
    <property type="entry name" value="P-loop containing nucleotide triphosphate hydrolases"/>
    <property type="match status" value="1"/>
</dbReference>
<evidence type="ECO:0000313" key="2">
    <source>
        <dbReference type="Proteomes" id="UP001500467"/>
    </source>
</evidence>
<sequence>MQKIAICGCGGSGKSALARQLSTRLDLPVTHLDMVYYDQDWNPLSQEEFAAVQRQLVAGEEWILDGNYASTMPIRLAAADVVIFLDIHPLVCLWGILRRRRQHRASDELSRHLRGNLNWGFVKYILGYRKTMRPKVRALLDEHAAGTVVTLTSRRAVRRYLATLSTGPRRS</sequence>
<dbReference type="InterPro" id="IPR052922">
    <property type="entry name" value="Cytidylate_Kinase-2"/>
</dbReference>
<dbReference type="InterPro" id="IPR027417">
    <property type="entry name" value="P-loop_NTPase"/>
</dbReference>
<organism evidence="1 2">
    <name type="scientific">Prauserella alba</name>
    <dbReference type="NCBI Taxonomy" id="176898"/>
    <lineage>
        <taxon>Bacteria</taxon>
        <taxon>Bacillati</taxon>
        <taxon>Actinomycetota</taxon>
        <taxon>Actinomycetes</taxon>
        <taxon>Pseudonocardiales</taxon>
        <taxon>Pseudonocardiaceae</taxon>
        <taxon>Prauserella</taxon>
    </lineage>
</organism>
<protein>
    <submittedName>
        <fullName evidence="1">DNA topology modulation protein</fullName>
    </submittedName>
</protein>
<keyword evidence="2" id="KW-1185">Reference proteome</keyword>
<dbReference type="RefSeq" id="WP_253857974.1">
    <property type="nucleotide sequence ID" value="NZ_BAAALM010000015.1"/>
</dbReference>
<reference evidence="2" key="1">
    <citation type="journal article" date="2019" name="Int. J. Syst. Evol. Microbiol.">
        <title>The Global Catalogue of Microorganisms (GCM) 10K type strain sequencing project: providing services to taxonomists for standard genome sequencing and annotation.</title>
        <authorList>
            <consortium name="The Broad Institute Genomics Platform"/>
            <consortium name="The Broad Institute Genome Sequencing Center for Infectious Disease"/>
            <person name="Wu L."/>
            <person name="Ma J."/>
        </authorList>
    </citation>
    <scope>NUCLEOTIDE SEQUENCE [LARGE SCALE GENOMIC DNA]</scope>
    <source>
        <strain evidence="2">JCM 13022</strain>
    </source>
</reference>
<dbReference type="SUPFAM" id="SSF52540">
    <property type="entry name" value="P-loop containing nucleoside triphosphate hydrolases"/>
    <property type="match status" value="1"/>
</dbReference>
<comment type="caution">
    <text evidence="1">The sequence shown here is derived from an EMBL/GenBank/DDBJ whole genome shotgun (WGS) entry which is preliminary data.</text>
</comment>
<name>A0ABP4GCY5_9PSEU</name>
<dbReference type="PANTHER" id="PTHR37816:SF3">
    <property type="entry name" value="MODULATES DNA TOPOLOGY"/>
    <property type="match status" value="1"/>
</dbReference>
<evidence type="ECO:0000313" key="1">
    <source>
        <dbReference type="EMBL" id="GAA1214135.1"/>
    </source>
</evidence>
<dbReference type="Proteomes" id="UP001500467">
    <property type="component" value="Unassembled WGS sequence"/>
</dbReference>
<gene>
    <name evidence="1" type="ORF">GCM10009675_40190</name>
</gene>
<dbReference type="PANTHER" id="PTHR37816">
    <property type="entry name" value="YALI0E33011P"/>
    <property type="match status" value="1"/>
</dbReference>
<dbReference type="EMBL" id="BAAALM010000015">
    <property type="protein sequence ID" value="GAA1214135.1"/>
    <property type="molecule type" value="Genomic_DNA"/>
</dbReference>